<accession>A0A0E9QAQ3</accession>
<reference evidence="1" key="2">
    <citation type="journal article" date="2015" name="Fish Shellfish Immunol.">
        <title>Early steps in the European eel (Anguilla anguilla)-Vibrio vulnificus interaction in the gills: Role of the RtxA13 toxin.</title>
        <authorList>
            <person name="Callol A."/>
            <person name="Pajuelo D."/>
            <person name="Ebbesson L."/>
            <person name="Teles M."/>
            <person name="MacKenzie S."/>
            <person name="Amaro C."/>
        </authorList>
    </citation>
    <scope>NUCLEOTIDE SEQUENCE</scope>
</reference>
<organism evidence="1">
    <name type="scientific">Anguilla anguilla</name>
    <name type="common">European freshwater eel</name>
    <name type="synonym">Muraena anguilla</name>
    <dbReference type="NCBI Taxonomy" id="7936"/>
    <lineage>
        <taxon>Eukaryota</taxon>
        <taxon>Metazoa</taxon>
        <taxon>Chordata</taxon>
        <taxon>Craniata</taxon>
        <taxon>Vertebrata</taxon>
        <taxon>Euteleostomi</taxon>
        <taxon>Actinopterygii</taxon>
        <taxon>Neopterygii</taxon>
        <taxon>Teleostei</taxon>
        <taxon>Anguilliformes</taxon>
        <taxon>Anguillidae</taxon>
        <taxon>Anguilla</taxon>
    </lineage>
</organism>
<dbReference type="AlphaFoldDB" id="A0A0E9QAQ3"/>
<reference evidence="1" key="1">
    <citation type="submission" date="2014-11" db="EMBL/GenBank/DDBJ databases">
        <authorList>
            <person name="Amaro Gonzalez C."/>
        </authorList>
    </citation>
    <scope>NUCLEOTIDE SEQUENCE</scope>
</reference>
<evidence type="ECO:0000313" key="1">
    <source>
        <dbReference type="EMBL" id="JAH13824.1"/>
    </source>
</evidence>
<protein>
    <submittedName>
        <fullName evidence="1">Uncharacterized protein</fullName>
    </submittedName>
</protein>
<dbReference type="EMBL" id="GBXM01094753">
    <property type="protein sequence ID" value="JAH13824.1"/>
    <property type="molecule type" value="Transcribed_RNA"/>
</dbReference>
<sequence length="39" mass="4402">MGDDTDGLYLSGPGHRALYSEGGWRITLNYQYIINQLVN</sequence>
<name>A0A0E9QAQ3_ANGAN</name>
<proteinExistence type="predicted"/>